<sequence length="212" mass="25220">MVINQLQNYQNSRFTQIFNLYFLYKKQILLFKTTSYLFIDLTFILMKQIKTDKKFNNRPNSPGIQQQKNEELSPFRAHLQMYQQEERVKYNYLMKENSLGNQLYRNDSFQSGASSPQNYRNKIFNFFSKSSGMKQNRSYDKIKQNEQSLNQDIIQKIQDKFNNQLAKCSNDTELSAQQKLNISKLQNLNSVGRSTYYHDFQGSKSFINSRIN</sequence>
<keyword evidence="2" id="KW-1185">Reference proteome</keyword>
<dbReference type="InParanoid" id="I7MGG6"/>
<dbReference type="Proteomes" id="UP000009168">
    <property type="component" value="Unassembled WGS sequence"/>
</dbReference>
<proteinExistence type="predicted"/>
<dbReference type="EMBL" id="GG662603">
    <property type="protein sequence ID" value="EAS01431.2"/>
    <property type="molecule type" value="Genomic_DNA"/>
</dbReference>
<organism evidence="1 2">
    <name type="scientific">Tetrahymena thermophila (strain SB210)</name>
    <dbReference type="NCBI Taxonomy" id="312017"/>
    <lineage>
        <taxon>Eukaryota</taxon>
        <taxon>Sar</taxon>
        <taxon>Alveolata</taxon>
        <taxon>Ciliophora</taxon>
        <taxon>Intramacronucleata</taxon>
        <taxon>Oligohymenophorea</taxon>
        <taxon>Hymenostomatida</taxon>
        <taxon>Tetrahymenina</taxon>
        <taxon>Tetrahymenidae</taxon>
        <taxon>Tetrahymena</taxon>
    </lineage>
</organism>
<dbReference type="KEGG" id="tet:TTHERM_00151410"/>
<evidence type="ECO:0000313" key="2">
    <source>
        <dbReference type="Proteomes" id="UP000009168"/>
    </source>
</evidence>
<evidence type="ECO:0000313" key="1">
    <source>
        <dbReference type="EMBL" id="EAS01431.2"/>
    </source>
</evidence>
<dbReference type="RefSeq" id="XP_001021677.2">
    <property type="nucleotide sequence ID" value="XM_001021677.2"/>
</dbReference>
<dbReference type="GeneID" id="7840013"/>
<accession>I7MGG6</accession>
<name>I7MGG6_TETTS</name>
<gene>
    <name evidence="1" type="ORF">TTHERM_00151410</name>
</gene>
<dbReference type="AlphaFoldDB" id="I7MGG6"/>
<reference evidence="2" key="1">
    <citation type="journal article" date="2006" name="PLoS Biol.">
        <title>Macronuclear genome sequence of the ciliate Tetrahymena thermophila, a model eukaryote.</title>
        <authorList>
            <person name="Eisen J.A."/>
            <person name="Coyne R.S."/>
            <person name="Wu M."/>
            <person name="Wu D."/>
            <person name="Thiagarajan M."/>
            <person name="Wortman J.R."/>
            <person name="Badger J.H."/>
            <person name="Ren Q."/>
            <person name="Amedeo P."/>
            <person name="Jones K.M."/>
            <person name="Tallon L.J."/>
            <person name="Delcher A.L."/>
            <person name="Salzberg S.L."/>
            <person name="Silva J.C."/>
            <person name="Haas B.J."/>
            <person name="Majoros W.H."/>
            <person name="Farzad M."/>
            <person name="Carlton J.M."/>
            <person name="Smith R.K. Jr."/>
            <person name="Garg J."/>
            <person name="Pearlman R.E."/>
            <person name="Karrer K.M."/>
            <person name="Sun L."/>
            <person name="Manning G."/>
            <person name="Elde N.C."/>
            <person name="Turkewitz A.P."/>
            <person name="Asai D.J."/>
            <person name="Wilkes D.E."/>
            <person name="Wang Y."/>
            <person name="Cai H."/>
            <person name="Collins K."/>
            <person name="Stewart B.A."/>
            <person name="Lee S.R."/>
            <person name="Wilamowska K."/>
            <person name="Weinberg Z."/>
            <person name="Ruzzo W.L."/>
            <person name="Wloga D."/>
            <person name="Gaertig J."/>
            <person name="Frankel J."/>
            <person name="Tsao C.-C."/>
            <person name="Gorovsky M.A."/>
            <person name="Keeling P.J."/>
            <person name="Waller R.F."/>
            <person name="Patron N.J."/>
            <person name="Cherry J.M."/>
            <person name="Stover N.A."/>
            <person name="Krieger C.J."/>
            <person name="del Toro C."/>
            <person name="Ryder H.F."/>
            <person name="Williamson S.C."/>
            <person name="Barbeau R.A."/>
            <person name="Hamilton E.P."/>
            <person name="Orias E."/>
        </authorList>
    </citation>
    <scope>NUCLEOTIDE SEQUENCE [LARGE SCALE GENOMIC DNA]</scope>
    <source>
        <strain evidence="2">SB210</strain>
    </source>
</reference>
<protein>
    <submittedName>
        <fullName evidence="1">Uncharacterized protein</fullName>
    </submittedName>
</protein>